<keyword evidence="1" id="KW-0812">Transmembrane</keyword>
<protein>
    <submittedName>
        <fullName evidence="2">Uncharacterized protein</fullName>
    </submittedName>
</protein>
<evidence type="ECO:0000313" key="5">
    <source>
        <dbReference type="Proteomes" id="UP000429607"/>
    </source>
</evidence>
<keyword evidence="1" id="KW-0472">Membrane</keyword>
<dbReference type="EMBL" id="QXFU01003027">
    <property type="protein sequence ID" value="KAE8979088.1"/>
    <property type="molecule type" value="Genomic_DNA"/>
</dbReference>
<evidence type="ECO:0000313" key="7">
    <source>
        <dbReference type="Proteomes" id="UP000435112"/>
    </source>
</evidence>
<keyword evidence="6" id="KW-1185">Reference proteome</keyword>
<dbReference type="EMBL" id="QXFV01003008">
    <property type="protein sequence ID" value="KAE8980868.1"/>
    <property type="molecule type" value="Genomic_DNA"/>
</dbReference>
<accession>A0A6A3IFA2</accession>
<dbReference type="Proteomes" id="UP000435112">
    <property type="component" value="Unassembled WGS sequence"/>
</dbReference>
<dbReference type="Proteomes" id="UP000434957">
    <property type="component" value="Unassembled WGS sequence"/>
</dbReference>
<evidence type="ECO:0000313" key="2">
    <source>
        <dbReference type="EMBL" id="KAE8979088.1"/>
    </source>
</evidence>
<evidence type="ECO:0000256" key="1">
    <source>
        <dbReference type="SAM" id="Phobius"/>
    </source>
</evidence>
<evidence type="ECO:0000313" key="3">
    <source>
        <dbReference type="EMBL" id="KAE8980868.1"/>
    </source>
</evidence>
<comment type="caution">
    <text evidence="2">The sequence shown here is derived from an EMBL/GenBank/DDBJ whole genome shotgun (WGS) entry which is preliminary data.</text>
</comment>
<feature type="transmembrane region" description="Helical" evidence="1">
    <location>
        <begin position="6"/>
        <end position="25"/>
    </location>
</feature>
<dbReference type="AlphaFoldDB" id="A0A6A3IFA2"/>
<proteinExistence type="predicted"/>
<reference evidence="5 7" key="1">
    <citation type="submission" date="2018-09" db="EMBL/GenBank/DDBJ databases">
        <title>Genomic investigation of the strawberry pathogen Phytophthora fragariae indicates pathogenicity is determined by transcriptional variation in three key races.</title>
        <authorList>
            <person name="Adams T.M."/>
            <person name="Armitage A.D."/>
            <person name="Sobczyk M.K."/>
            <person name="Bates H.J."/>
            <person name="Dunwell J.M."/>
            <person name="Nellist C.F."/>
            <person name="Harrison R.J."/>
        </authorList>
    </citation>
    <scope>NUCLEOTIDE SEQUENCE [LARGE SCALE GENOMIC DNA]</scope>
    <source>
        <strain evidence="3 5">SCRP249</strain>
        <strain evidence="2 7">SCRP324</strain>
        <strain evidence="4 6">SCRP333</strain>
    </source>
</reference>
<sequence length="96" mass="10678">MFGPPMYVSLLVALAMLAAMAYVVVYKWRANKRNIQKVQDQEQAGEKLRELKHAASLRSLVDVDPSKAEKGTSVVSLTEASAPASSRRDYYNTNFV</sequence>
<evidence type="ECO:0000313" key="6">
    <source>
        <dbReference type="Proteomes" id="UP000434957"/>
    </source>
</evidence>
<dbReference type="Proteomes" id="UP000429607">
    <property type="component" value="Unassembled WGS sequence"/>
</dbReference>
<dbReference type="OrthoDB" id="10468731at2759"/>
<evidence type="ECO:0000313" key="4">
    <source>
        <dbReference type="EMBL" id="KAE9290464.1"/>
    </source>
</evidence>
<name>A0A6A3IFA2_9STRA</name>
<dbReference type="EMBL" id="QXFT01003002">
    <property type="protein sequence ID" value="KAE9290464.1"/>
    <property type="molecule type" value="Genomic_DNA"/>
</dbReference>
<keyword evidence="1" id="KW-1133">Transmembrane helix</keyword>
<organism evidence="2 7">
    <name type="scientific">Phytophthora rubi</name>
    <dbReference type="NCBI Taxonomy" id="129364"/>
    <lineage>
        <taxon>Eukaryota</taxon>
        <taxon>Sar</taxon>
        <taxon>Stramenopiles</taxon>
        <taxon>Oomycota</taxon>
        <taxon>Peronosporomycetes</taxon>
        <taxon>Peronosporales</taxon>
        <taxon>Peronosporaceae</taxon>
        <taxon>Phytophthora</taxon>
    </lineage>
</organism>
<gene>
    <name evidence="3" type="ORF">PR001_g24173</name>
    <name evidence="2" type="ORF">PR002_g24515</name>
    <name evidence="4" type="ORF">PR003_g25281</name>
</gene>